<organism evidence="2 3">
    <name type="scientific">Streblomastix strix</name>
    <dbReference type="NCBI Taxonomy" id="222440"/>
    <lineage>
        <taxon>Eukaryota</taxon>
        <taxon>Metamonada</taxon>
        <taxon>Preaxostyla</taxon>
        <taxon>Oxymonadida</taxon>
        <taxon>Streblomastigidae</taxon>
        <taxon>Streblomastix</taxon>
    </lineage>
</organism>
<feature type="region of interest" description="Disordered" evidence="1">
    <location>
        <begin position="115"/>
        <end position="170"/>
    </location>
</feature>
<feature type="non-terminal residue" evidence="2">
    <location>
        <position position="1"/>
    </location>
</feature>
<name>A0A5J4WVW4_9EUKA</name>
<dbReference type="EMBL" id="SNRW01000808">
    <property type="protein sequence ID" value="KAA6399157.1"/>
    <property type="molecule type" value="Genomic_DNA"/>
</dbReference>
<sequence length="170" mass="19551">KVQETWKKLRTPILRTFRLAQQPTTFAQASRKSQFLNESKIFLKVATSYPGIIRNQELKKLKNPKSRNESVLTIFTRGGGEAGPLSHANRERRSYITLITSERLKVSEIRKERRRNNEIMRSMGSNRSRKTSGDGNYATVIQRKQQTNPLKHITSHRSQTKITPISSSTL</sequence>
<reference evidence="2 3" key="1">
    <citation type="submission" date="2019-03" db="EMBL/GenBank/DDBJ databases">
        <title>Single cell metagenomics reveals metabolic interactions within the superorganism composed of flagellate Streblomastix strix and complex community of Bacteroidetes bacteria on its surface.</title>
        <authorList>
            <person name="Treitli S.C."/>
            <person name="Kolisko M."/>
            <person name="Husnik F."/>
            <person name="Keeling P."/>
            <person name="Hampl V."/>
        </authorList>
    </citation>
    <scope>NUCLEOTIDE SEQUENCE [LARGE SCALE GENOMIC DNA]</scope>
    <source>
        <strain evidence="2">ST1C</strain>
    </source>
</reference>
<evidence type="ECO:0000313" key="3">
    <source>
        <dbReference type="Proteomes" id="UP000324800"/>
    </source>
</evidence>
<evidence type="ECO:0000313" key="2">
    <source>
        <dbReference type="EMBL" id="KAA6399157.1"/>
    </source>
</evidence>
<proteinExistence type="predicted"/>
<feature type="compositionally biased region" description="Polar residues" evidence="1">
    <location>
        <begin position="160"/>
        <end position="170"/>
    </location>
</feature>
<evidence type="ECO:0000256" key="1">
    <source>
        <dbReference type="SAM" id="MobiDB-lite"/>
    </source>
</evidence>
<comment type="caution">
    <text evidence="2">The sequence shown here is derived from an EMBL/GenBank/DDBJ whole genome shotgun (WGS) entry which is preliminary data.</text>
</comment>
<dbReference type="Proteomes" id="UP000324800">
    <property type="component" value="Unassembled WGS sequence"/>
</dbReference>
<dbReference type="AlphaFoldDB" id="A0A5J4WVW4"/>
<protein>
    <submittedName>
        <fullName evidence="2">Uncharacterized protein</fullName>
    </submittedName>
</protein>
<gene>
    <name evidence="2" type="ORF">EZS28_005312</name>
</gene>
<accession>A0A5J4WVW4</accession>